<dbReference type="SUPFAM" id="SSF56925">
    <property type="entry name" value="OMPA-like"/>
    <property type="match status" value="1"/>
</dbReference>
<protein>
    <recommendedName>
        <fullName evidence="4">Outer membrane protein beta-barrel domain-containing protein</fullName>
    </recommendedName>
</protein>
<proteinExistence type="predicted"/>
<dbReference type="EMBL" id="AP025292">
    <property type="protein sequence ID" value="BDC99004.1"/>
    <property type="molecule type" value="Genomic_DNA"/>
</dbReference>
<feature type="signal peptide" evidence="1">
    <location>
        <begin position="1"/>
        <end position="23"/>
    </location>
</feature>
<keyword evidence="1" id="KW-0732">Signal</keyword>
<evidence type="ECO:0000256" key="1">
    <source>
        <dbReference type="SAM" id="SignalP"/>
    </source>
</evidence>
<accession>A0ABN6L709</accession>
<dbReference type="InterPro" id="IPR011250">
    <property type="entry name" value="OMP/PagP_B-barrel"/>
</dbReference>
<evidence type="ECO:0000313" key="3">
    <source>
        <dbReference type="Proteomes" id="UP001354989"/>
    </source>
</evidence>
<feature type="chain" id="PRO_5046924259" description="Outer membrane protein beta-barrel domain-containing protein" evidence="1">
    <location>
        <begin position="24"/>
        <end position="243"/>
    </location>
</feature>
<evidence type="ECO:0008006" key="4">
    <source>
        <dbReference type="Google" id="ProtNLM"/>
    </source>
</evidence>
<name>A0ABN6L709_9BACT</name>
<sequence>MPDKFLKILLISCLLFSVQTAKAQFGLSATYFFSKQGDFSNPITPFSFRGWGQQWGLVGIETGVTLFRMGGMNIKNSALESSNSLVNPFFSLMVPVELTFSIPTPLGVFQLRGGGFGYGNLDLSTHEGNFDRAFKSTYDWKLANAAIENDNGLGYGYRAGLGYMVDINSQLSLTMEASYLSGQSQYAWRGTVVGMDQSDQLQELAFSEPDAQLDFTGYEISVGVIINTGKKGRSKGGKKRRRR</sequence>
<dbReference type="RefSeq" id="WP_338398006.1">
    <property type="nucleotide sequence ID" value="NZ_AP025292.1"/>
</dbReference>
<dbReference type="Proteomes" id="UP001354989">
    <property type="component" value="Chromosome"/>
</dbReference>
<evidence type="ECO:0000313" key="2">
    <source>
        <dbReference type="EMBL" id="BDC99004.1"/>
    </source>
</evidence>
<keyword evidence="3" id="KW-1185">Reference proteome</keyword>
<organism evidence="2 3">
    <name type="scientific">Persicobacter psychrovividus</name>
    <dbReference type="NCBI Taxonomy" id="387638"/>
    <lineage>
        <taxon>Bacteria</taxon>
        <taxon>Pseudomonadati</taxon>
        <taxon>Bacteroidota</taxon>
        <taxon>Cytophagia</taxon>
        <taxon>Cytophagales</taxon>
        <taxon>Persicobacteraceae</taxon>
        <taxon>Persicobacter</taxon>
    </lineage>
</organism>
<reference evidence="2 3" key="1">
    <citation type="submission" date="2021-12" db="EMBL/GenBank/DDBJ databases">
        <title>Genome sequencing of bacteria with rrn-lacking chromosome and rrn-plasmid.</title>
        <authorList>
            <person name="Anda M."/>
            <person name="Iwasaki W."/>
        </authorList>
    </citation>
    <scope>NUCLEOTIDE SEQUENCE [LARGE SCALE GENOMIC DNA]</scope>
    <source>
        <strain evidence="2 3">NBRC 101262</strain>
    </source>
</reference>
<gene>
    <name evidence="2" type="ORF">PEPS_12850</name>
</gene>